<dbReference type="EMBL" id="VUMW01000025">
    <property type="protein sequence ID" value="MST80348.1"/>
    <property type="molecule type" value="Genomic_DNA"/>
</dbReference>
<reference evidence="1 2" key="1">
    <citation type="submission" date="2019-08" db="EMBL/GenBank/DDBJ databases">
        <title>In-depth cultivation of the pig gut microbiome towards novel bacterial diversity and tailored functional studies.</title>
        <authorList>
            <person name="Wylensek D."/>
            <person name="Hitch T.C.A."/>
            <person name="Clavel T."/>
        </authorList>
    </citation>
    <scope>NUCLEOTIDE SEQUENCE [LARGE SCALE GENOMIC DNA]</scope>
    <source>
        <strain evidence="1 2">WCA-470BD-2E</strain>
    </source>
</reference>
<dbReference type="AlphaFoldDB" id="A0A844FPN9"/>
<organism evidence="1 2">
    <name type="scientific">Lactobacillus equicursoris</name>
    <dbReference type="NCBI Taxonomy" id="420645"/>
    <lineage>
        <taxon>Bacteria</taxon>
        <taxon>Bacillati</taxon>
        <taxon>Bacillota</taxon>
        <taxon>Bacilli</taxon>
        <taxon>Lactobacillales</taxon>
        <taxon>Lactobacillaceae</taxon>
        <taxon>Lactobacillus</taxon>
    </lineage>
</organism>
<sequence length="194" mass="20991">MTKEMTIIGQGLTVKGKFGEPVNPVDGVAPLVIQPIIEDGDKSEAISQVLNAAGILTFTFKSKSIESAVKALEVVFTELRQDDRVASEYIVFAGYGEAGRASLLAANNLGASVGGIFLMAPAVKVEDLRSTYPGQAMILASSQDEVVPVHNLEEVAKKLKHGQVLEIRDGHHEYRVQDLDRASLLLRTFIMTLK</sequence>
<dbReference type="GO" id="GO:0016787">
    <property type="term" value="F:hydrolase activity"/>
    <property type="evidence" value="ECO:0007669"/>
    <property type="project" value="UniProtKB-KW"/>
</dbReference>
<dbReference type="RefSeq" id="WP_154487187.1">
    <property type="nucleotide sequence ID" value="NZ_VUMW01000025.1"/>
</dbReference>
<comment type="caution">
    <text evidence="1">The sequence shown here is derived from an EMBL/GenBank/DDBJ whole genome shotgun (WGS) entry which is preliminary data.</text>
</comment>
<proteinExistence type="predicted"/>
<dbReference type="Gene3D" id="3.40.50.1820">
    <property type="entry name" value="alpha/beta hydrolase"/>
    <property type="match status" value="1"/>
</dbReference>
<keyword evidence="1" id="KW-0378">Hydrolase</keyword>
<dbReference type="SUPFAM" id="SSF53474">
    <property type="entry name" value="alpha/beta-Hydrolases"/>
    <property type="match status" value="1"/>
</dbReference>
<gene>
    <name evidence="1" type="ORF">FYJ61_07785</name>
</gene>
<protein>
    <submittedName>
        <fullName evidence="1">Alpha/beta hydrolase</fullName>
    </submittedName>
</protein>
<name>A0A844FPN9_9LACO</name>
<evidence type="ECO:0000313" key="2">
    <source>
        <dbReference type="Proteomes" id="UP000452141"/>
    </source>
</evidence>
<evidence type="ECO:0000313" key="1">
    <source>
        <dbReference type="EMBL" id="MST80348.1"/>
    </source>
</evidence>
<dbReference type="Proteomes" id="UP000452141">
    <property type="component" value="Unassembled WGS sequence"/>
</dbReference>
<accession>A0A844FPN9</accession>
<dbReference type="InterPro" id="IPR029058">
    <property type="entry name" value="AB_hydrolase_fold"/>
</dbReference>